<evidence type="ECO:0000313" key="1">
    <source>
        <dbReference type="EMBL" id="BFO74057.1"/>
    </source>
</evidence>
<reference evidence="1" key="1">
    <citation type="submission" date="2024-07" db="EMBL/GenBank/DDBJ databases">
        <title>Complete genome sequence of Prevotella sp. YM-2024 GTC17254.</title>
        <authorList>
            <person name="Hayashi M."/>
            <person name="Muto Y."/>
            <person name="Tanaka K."/>
            <person name="Niwa H."/>
        </authorList>
    </citation>
    <scope>NUCLEOTIDE SEQUENCE</scope>
    <source>
        <strain evidence="1">GTC17254</strain>
    </source>
</reference>
<sequence length="821" mass="93807">MRENDNLLGIFGNRLLNGWGKLFGKRRDGKETEGSVRYIENLKPFPANHFFSPEELRFLSNNQEQCTRLQGWALQMSLWAKSKSDERDRNNPQFFPAVQWQDGLMSTWIDSKVSPDSIDQQADRLCQLQLDGYEMSSDFIRMIEAKACRSLVGNLFMRKKHERQTDLSDTKSFILVYSVVDKVGEVLALSVFYYDKVSHHHISEEKVPYKQFKSLIDKKEITAFSNDAQREWNEEATVRDTAEKQFAELLFLMKKSNVRQGMFPANNSFIIRFKDGEDNVPVAWSLSEDKIKVDFAPKFSVDRNFHFITSDNSYLHAAILDFIHKTVSEQDGSRDLLTFVRVFGRDFCGDKVLSSGNQPLCQINGIDIDRVTAKVSNSIVAFNNETLETVPLSLEDRLLLLKAVIRYSDTLLTELKSSLLRSPDETAKQLLQDKLDNICHGLSVYNTKNDSYSLDELWQHILSAFGVSTRTADQPAGYGHTPGKDACVPPTTVSSEETLSPIQEETEKNQKFIDSNDDDRTVEQTVNEQMEGRTMVSLPQNYIPLEPASKGRWHTPAMMLREAHRAFGKLLSTKLKKQLNDENAPWVSKSMMIPRDCNGTIYTGANAIMLALWTEEQGFDLPFFISEDEIRAKELGILQDAESLFVLNKDGATRVYNIAQTSFPITQRRSYESLKLNMIAAERKKTSGYQFLDSDVFCNIPLQFDGTPNLSVYNHADKVIHIAPKDSFSIEDDYYRDLAVAMIESTREVNFDTLRLDTYLFENLVSHLGSGIISQSCRFNATNPEYSRIWRERLENNPEYTKRILEQSDASSVQVLNMALT</sequence>
<dbReference type="AlphaFoldDB" id="A0AB33IZP3"/>
<protein>
    <recommendedName>
        <fullName evidence="2">DUF1738 domain-containing protein</fullName>
    </recommendedName>
</protein>
<gene>
    <name evidence="1" type="ORF">GTC17254_16540</name>
</gene>
<proteinExistence type="predicted"/>
<dbReference type="EMBL" id="AP035786">
    <property type="protein sequence ID" value="BFO74057.1"/>
    <property type="molecule type" value="Genomic_DNA"/>
</dbReference>
<accession>A0AB33IZP3</accession>
<name>A0AB33IZP3_9BACT</name>
<organism evidence="1">
    <name type="scientific">Prevotella sp. GTC17254</name>
    <dbReference type="NCBI Taxonomy" id="3236794"/>
    <lineage>
        <taxon>Bacteria</taxon>
        <taxon>Pseudomonadati</taxon>
        <taxon>Bacteroidota</taxon>
        <taxon>Bacteroidia</taxon>
        <taxon>Bacteroidales</taxon>
        <taxon>Prevotellaceae</taxon>
        <taxon>Prevotella</taxon>
    </lineage>
</organism>
<evidence type="ECO:0008006" key="2">
    <source>
        <dbReference type="Google" id="ProtNLM"/>
    </source>
</evidence>